<evidence type="ECO:0000313" key="2">
    <source>
        <dbReference type="Proteomes" id="UP000658225"/>
    </source>
</evidence>
<protein>
    <submittedName>
        <fullName evidence="1">Uncharacterized protein</fullName>
    </submittedName>
</protein>
<keyword evidence="2" id="KW-1185">Reference proteome</keyword>
<reference evidence="1" key="1">
    <citation type="submission" date="2020-10" db="EMBL/GenBank/DDBJ databases">
        <title>Genomic Encyclopedia of Type Strains, Phase IV (KMG-IV): sequencing the most valuable type-strain genomes for metagenomic binning, comparative biology and taxonomic classification.</title>
        <authorList>
            <person name="Goeker M."/>
        </authorList>
    </citation>
    <scope>NUCLEOTIDE SEQUENCE</scope>
    <source>
        <strain evidence="1">DSM 13886</strain>
    </source>
</reference>
<dbReference type="EMBL" id="JADBEL010000041">
    <property type="protein sequence ID" value="MBE1556925.1"/>
    <property type="molecule type" value="Genomic_DNA"/>
</dbReference>
<sequence>MGYILPIQPIQSQQYANRMAMESYDFAYIDRVGKVQLSSDFSDALSESFHQKGGKNEEVEPVVVSPLSSYKGFIYPNPVNLSPAIALVVGKGLAVNAYI</sequence>
<organism evidence="1 2">
    <name type="scientific">Sporosarcina limicola</name>
    <dbReference type="NCBI Taxonomy" id="34101"/>
    <lineage>
        <taxon>Bacteria</taxon>
        <taxon>Bacillati</taxon>
        <taxon>Bacillota</taxon>
        <taxon>Bacilli</taxon>
        <taxon>Bacillales</taxon>
        <taxon>Caryophanaceae</taxon>
        <taxon>Sporosarcina</taxon>
    </lineage>
</organism>
<name>A0A927MLI1_9BACL</name>
<dbReference type="RefSeq" id="WP_192600526.1">
    <property type="nucleotide sequence ID" value="NZ_JADBEL010000041.1"/>
</dbReference>
<comment type="caution">
    <text evidence="1">The sequence shown here is derived from an EMBL/GenBank/DDBJ whole genome shotgun (WGS) entry which is preliminary data.</text>
</comment>
<evidence type="ECO:0000313" key="1">
    <source>
        <dbReference type="EMBL" id="MBE1556925.1"/>
    </source>
</evidence>
<proteinExistence type="predicted"/>
<accession>A0A927MLI1</accession>
<dbReference type="AlphaFoldDB" id="A0A927MLI1"/>
<dbReference type="Proteomes" id="UP000658225">
    <property type="component" value="Unassembled WGS sequence"/>
</dbReference>
<gene>
    <name evidence="1" type="ORF">H4683_004051</name>
</gene>